<dbReference type="InterPro" id="IPR036034">
    <property type="entry name" value="PDZ_sf"/>
</dbReference>
<evidence type="ECO:0000313" key="11">
    <source>
        <dbReference type="EMBL" id="CAH0541868.1"/>
    </source>
</evidence>
<keyword evidence="5" id="KW-0997">Cell inner membrane</keyword>
<comment type="subcellular location">
    <subcellularLocation>
        <location evidence="1">Cell inner membrane</location>
    </subcellularLocation>
</comment>
<dbReference type="InterPro" id="IPR024961">
    <property type="entry name" value="T2SS_GspC_N"/>
</dbReference>
<dbReference type="NCBIfam" id="TIGR01713">
    <property type="entry name" value="typeII_sec_gspC"/>
    <property type="match status" value="1"/>
</dbReference>
<feature type="domain" description="Type II secretion system protein GspC N-terminal" evidence="10">
    <location>
        <begin position="38"/>
        <end position="175"/>
    </location>
</feature>
<proteinExistence type="inferred from homology"/>
<evidence type="ECO:0000256" key="9">
    <source>
        <dbReference type="ARBA" id="ARBA00023136"/>
    </source>
</evidence>
<evidence type="ECO:0000256" key="4">
    <source>
        <dbReference type="ARBA" id="ARBA00022475"/>
    </source>
</evidence>
<dbReference type="Proteomes" id="UP000838748">
    <property type="component" value="Unassembled WGS sequence"/>
</dbReference>
<dbReference type="SUPFAM" id="SSF50156">
    <property type="entry name" value="PDZ domain-like"/>
    <property type="match status" value="1"/>
</dbReference>
<keyword evidence="6" id="KW-0812">Transmembrane</keyword>
<gene>
    <name evidence="11" type="primary">epsC</name>
    <name evidence="11" type="ORF">VMF7928_03896</name>
</gene>
<keyword evidence="9" id="KW-0472">Membrane</keyword>
<dbReference type="EMBL" id="CAKLDM010000002">
    <property type="protein sequence ID" value="CAH0541868.1"/>
    <property type="molecule type" value="Genomic_DNA"/>
</dbReference>
<dbReference type="InterPro" id="IPR001639">
    <property type="entry name" value="T2SS_protein-GspC"/>
</dbReference>
<keyword evidence="3" id="KW-0813">Transport</keyword>
<keyword evidence="7" id="KW-0653">Protein transport</keyword>
<sequence length="302" mass="33040">MKRIDLNALSKPDFWLNFFNENSFELQQKLSVALTAWLLVVAAWTLGDAVWMISGNSAQVARWTPPAVNHSSSNHHALDLSKLEQSHLFGVYEKKAAPVVTQVVQNAPKTTLNLTLVGTVASSEPTQGVAVIANKGQQATYGIDDVIKGTRAKLKAVLIDRVIISNNGRDETLMLKGVKYSKISNATIKPVQPVAVSDMPPVKQQALLAKLAEQPRMILQYVKFSPVKRNGQSIGYRISPGASPELFTSLGLKSGDIATKINGHELTDPASLEKVFQGIIKDHKLNLTIERNGQQRDVNINM</sequence>
<comment type="similarity">
    <text evidence="2">Belongs to the GSP C family.</text>
</comment>
<organism evidence="11 12">
    <name type="scientific">Vibrio marisflavi CECT 7928</name>
    <dbReference type="NCBI Taxonomy" id="634439"/>
    <lineage>
        <taxon>Bacteria</taxon>
        <taxon>Pseudomonadati</taxon>
        <taxon>Pseudomonadota</taxon>
        <taxon>Gammaproteobacteria</taxon>
        <taxon>Vibrionales</taxon>
        <taxon>Vibrionaceae</taxon>
        <taxon>Vibrio</taxon>
    </lineage>
</organism>
<name>A0ABN8E7V1_9VIBR</name>
<reference evidence="11" key="1">
    <citation type="submission" date="2021-11" db="EMBL/GenBank/DDBJ databases">
        <authorList>
            <person name="Rodrigo-Torres L."/>
            <person name="Arahal R. D."/>
            <person name="Lucena T."/>
        </authorList>
    </citation>
    <scope>NUCLEOTIDE SEQUENCE</scope>
    <source>
        <strain evidence="11">CECT 7928</strain>
    </source>
</reference>
<protein>
    <submittedName>
        <fullName evidence="11">Type II secretion system protein C</fullName>
    </submittedName>
</protein>
<evidence type="ECO:0000256" key="8">
    <source>
        <dbReference type="ARBA" id="ARBA00022989"/>
    </source>
</evidence>
<keyword evidence="8" id="KW-1133">Transmembrane helix</keyword>
<evidence type="ECO:0000256" key="5">
    <source>
        <dbReference type="ARBA" id="ARBA00022519"/>
    </source>
</evidence>
<evidence type="ECO:0000256" key="7">
    <source>
        <dbReference type="ARBA" id="ARBA00022927"/>
    </source>
</evidence>
<evidence type="ECO:0000256" key="1">
    <source>
        <dbReference type="ARBA" id="ARBA00004533"/>
    </source>
</evidence>
<keyword evidence="4" id="KW-1003">Cell membrane</keyword>
<keyword evidence="12" id="KW-1185">Reference proteome</keyword>
<evidence type="ECO:0000256" key="6">
    <source>
        <dbReference type="ARBA" id="ARBA00022692"/>
    </source>
</evidence>
<dbReference type="RefSeq" id="WP_237363335.1">
    <property type="nucleotide sequence ID" value="NZ_CAKLDM010000002.1"/>
</dbReference>
<evidence type="ECO:0000313" key="12">
    <source>
        <dbReference type="Proteomes" id="UP000838748"/>
    </source>
</evidence>
<dbReference type="Gene3D" id="2.30.42.10">
    <property type="match status" value="1"/>
</dbReference>
<dbReference type="Pfam" id="PF11356">
    <property type="entry name" value="T2SSC"/>
    <property type="match status" value="1"/>
</dbReference>
<dbReference type="Gene3D" id="2.30.30.830">
    <property type="match status" value="1"/>
</dbReference>
<evidence type="ECO:0000256" key="2">
    <source>
        <dbReference type="ARBA" id="ARBA00007986"/>
    </source>
</evidence>
<evidence type="ECO:0000259" key="10">
    <source>
        <dbReference type="Pfam" id="PF11356"/>
    </source>
</evidence>
<accession>A0ABN8E7V1</accession>
<evidence type="ECO:0000256" key="3">
    <source>
        <dbReference type="ARBA" id="ARBA00022448"/>
    </source>
</evidence>
<comment type="caution">
    <text evidence="11">The sequence shown here is derived from an EMBL/GenBank/DDBJ whole genome shotgun (WGS) entry which is preliminary data.</text>
</comment>